<reference evidence="2 3" key="1">
    <citation type="submission" date="2017-06" db="EMBL/GenBank/DDBJ databases">
        <authorList>
            <person name="Kim H.J."/>
            <person name="Triplett B.A."/>
        </authorList>
    </citation>
    <scope>NUCLEOTIDE SEQUENCE [LARGE SCALE GENOMIC DNA]</scope>
    <source>
        <strain evidence="2 3">DSM 44272</strain>
    </source>
</reference>
<name>A0A238Z4D2_9ACTN</name>
<keyword evidence="3" id="KW-1185">Reference proteome</keyword>
<evidence type="ECO:0000313" key="2">
    <source>
        <dbReference type="EMBL" id="SNR77771.1"/>
    </source>
</evidence>
<feature type="domain" description="Integrase catalytic" evidence="1">
    <location>
        <begin position="19"/>
        <end position="76"/>
    </location>
</feature>
<evidence type="ECO:0000313" key="3">
    <source>
        <dbReference type="Proteomes" id="UP000198403"/>
    </source>
</evidence>
<dbReference type="SUPFAM" id="SSF53098">
    <property type="entry name" value="Ribonuclease H-like"/>
    <property type="match status" value="1"/>
</dbReference>
<evidence type="ECO:0000259" key="1">
    <source>
        <dbReference type="Pfam" id="PF13683"/>
    </source>
</evidence>
<dbReference type="GO" id="GO:0015074">
    <property type="term" value="P:DNA integration"/>
    <property type="evidence" value="ECO:0007669"/>
    <property type="project" value="InterPro"/>
</dbReference>
<dbReference type="Pfam" id="PF13683">
    <property type="entry name" value="rve_3"/>
    <property type="match status" value="1"/>
</dbReference>
<dbReference type="AlphaFoldDB" id="A0A238Z4D2"/>
<dbReference type="InterPro" id="IPR001584">
    <property type="entry name" value="Integrase_cat-core"/>
</dbReference>
<dbReference type="Proteomes" id="UP000198403">
    <property type="component" value="Unassembled WGS sequence"/>
</dbReference>
<organism evidence="2 3">
    <name type="scientific">Blastococcus mobilis</name>
    <dbReference type="NCBI Taxonomy" id="1938746"/>
    <lineage>
        <taxon>Bacteria</taxon>
        <taxon>Bacillati</taxon>
        <taxon>Actinomycetota</taxon>
        <taxon>Actinomycetes</taxon>
        <taxon>Geodermatophilales</taxon>
        <taxon>Geodermatophilaceae</taxon>
        <taxon>Blastococcus</taxon>
    </lineage>
</organism>
<proteinExistence type="predicted"/>
<sequence>MRYSPPLAEEGAVASVGFRGDSYGNARAEAFNSLFKAELISKKGPWRSIDVEIAVAEYIDWFNHRRLHGELGLVPPAEYEAANRDRTTVPIPVGA</sequence>
<dbReference type="EMBL" id="FZNO01000024">
    <property type="protein sequence ID" value="SNR77771.1"/>
    <property type="molecule type" value="Genomic_DNA"/>
</dbReference>
<accession>A0A238Z4D2</accession>
<protein>
    <submittedName>
        <fullName evidence="2">Integrase core domain-containing protein</fullName>
    </submittedName>
</protein>
<dbReference type="InterPro" id="IPR012337">
    <property type="entry name" value="RNaseH-like_sf"/>
</dbReference>
<gene>
    <name evidence="2" type="ORF">SAMN06272737_12474</name>
</gene>